<name>A0ABV2GZC5_9HYPH</name>
<dbReference type="GO" id="GO:0004066">
    <property type="term" value="F:asparagine synthase (glutamine-hydrolyzing) activity"/>
    <property type="evidence" value="ECO:0007669"/>
    <property type="project" value="UniProtKB-EC"/>
</dbReference>
<keyword evidence="2" id="KW-0436">Ligase</keyword>
<reference evidence="2 3" key="1">
    <citation type="submission" date="2024-06" db="EMBL/GenBank/DDBJ databases">
        <title>Genomic Encyclopedia of Type Strains, Phase IV (KMG-IV): sequencing the most valuable type-strain genomes for metagenomic binning, comparative biology and taxonomic classification.</title>
        <authorList>
            <person name="Goeker M."/>
        </authorList>
    </citation>
    <scope>NUCLEOTIDE SEQUENCE [LARGE SCALE GENOMIC DNA]</scope>
    <source>
        <strain evidence="2 3">DSM 100022</strain>
    </source>
</reference>
<evidence type="ECO:0000259" key="1">
    <source>
        <dbReference type="Pfam" id="PF00733"/>
    </source>
</evidence>
<comment type="caution">
    <text evidence="2">The sequence shown here is derived from an EMBL/GenBank/DDBJ whole genome shotgun (WGS) entry which is preliminary data.</text>
</comment>
<keyword evidence="3" id="KW-1185">Reference proteome</keyword>
<dbReference type="EC" id="6.3.5.4" evidence="2"/>
<evidence type="ECO:0000313" key="3">
    <source>
        <dbReference type="Proteomes" id="UP001549204"/>
    </source>
</evidence>
<dbReference type="InterPro" id="IPR001962">
    <property type="entry name" value="Asn_synthase"/>
</dbReference>
<dbReference type="SUPFAM" id="SSF52402">
    <property type="entry name" value="Adenine nucleotide alpha hydrolases-like"/>
    <property type="match status" value="1"/>
</dbReference>
<proteinExistence type="predicted"/>
<gene>
    <name evidence="2" type="ORF">ABID19_006706</name>
</gene>
<dbReference type="EMBL" id="JBEPMC010000020">
    <property type="protein sequence ID" value="MET3583641.1"/>
    <property type="molecule type" value="Genomic_DNA"/>
</dbReference>
<dbReference type="RefSeq" id="WP_006204684.1">
    <property type="nucleotide sequence ID" value="NZ_JBEPMC010000020.1"/>
</dbReference>
<dbReference type="InterPro" id="IPR014729">
    <property type="entry name" value="Rossmann-like_a/b/a_fold"/>
</dbReference>
<sequence length="521" mass="57739">MLKAEIRLQDLRGSVLLRAGRVEFGGSWIEAFEHPALEMVLVTTDGRWFAVVRERATGVTTPAPAQAVGFDAYVELYQECVAWPLDYVMVEVVKEECRMRIRAGVLGSAPIYFRAQDDAVLLSWDFADFLGVPFALDAEIAAHYLTLGTFYSARQICAGVTMLTERASIYVAPRMARYCYPEAVEVVGPTEAQSAFDPDHGFRQLLHEVMAMRPIKAGRAAIELSGGMDSAAVAAAARHTMGRQSSKGILLDGQHRHAQVERRNAIIALLELRDSTVNMSDFLPCLDLRPDARPKEHPLSEFYLEAFEAIWADARSEGAQYVLTGIGGDELFPLFAGEMAHTRVASETMIAEVGSYAESILTPRALTAARSMRLFDAPTSLVSMPTLLAHVCRAPYLLRRGLWPINPLSDPRLMEYCHTLPLAARFQRTTMRNYLNLSLNAGIFPCNYAKETFARVLPELIAQEADRIASQLKDCALADFGLVDQRAVLDLLAEVTATRAEAPCAPLAFFLWLERFVRQAT</sequence>
<dbReference type="Proteomes" id="UP001549204">
    <property type="component" value="Unassembled WGS sequence"/>
</dbReference>
<protein>
    <submittedName>
        <fullName evidence="2">Asparagine synthase (Glutamine-hydrolyzing)</fullName>
        <ecNumber evidence="2">6.3.5.4</ecNumber>
    </submittedName>
</protein>
<feature type="domain" description="Asparagine synthetase" evidence="1">
    <location>
        <begin position="202"/>
        <end position="345"/>
    </location>
</feature>
<organism evidence="2 3">
    <name type="scientific">Mesorhizobium robiniae</name>
    <dbReference type="NCBI Taxonomy" id="559315"/>
    <lineage>
        <taxon>Bacteria</taxon>
        <taxon>Pseudomonadati</taxon>
        <taxon>Pseudomonadota</taxon>
        <taxon>Alphaproteobacteria</taxon>
        <taxon>Hyphomicrobiales</taxon>
        <taxon>Phyllobacteriaceae</taxon>
        <taxon>Mesorhizobium</taxon>
    </lineage>
</organism>
<dbReference type="Pfam" id="PF00733">
    <property type="entry name" value="Asn_synthase"/>
    <property type="match status" value="1"/>
</dbReference>
<dbReference type="Gene3D" id="3.40.50.620">
    <property type="entry name" value="HUPs"/>
    <property type="match status" value="1"/>
</dbReference>
<evidence type="ECO:0000313" key="2">
    <source>
        <dbReference type="EMBL" id="MET3583641.1"/>
    </source>
</evidence>
<accession>A0ABV2GZC5</accession>